<feature type="transmembrane region" description="Helical" evidence="4">
    <location>
        <begin position="361"/>
        <end position="381"/>
    </location>
</feature>
<dbReference type="Proteomes" id="UP000029578">
    <property type="component" value="Unassembled WGS sequence"/>
</dbReference>
<dbReference type="PANTHER" id="PTHR23531:SF1">
    <property type="entry name" value="QUINOLENE RESISTANCE PROTEIN NORA"/>
    <property type="match status" value="1"/>
</dbReference>
<feature type="transmembrane region" description="Helical" evidence="4">
    <location>
        <begin position="333"/>
        <end position="355"/>
    </location>
</feature>
<dbReference type="SUPFAM" id="SSF103473">
    <property type="entry name" value="MFS general substrate transporter"/>
    <property type="match status" value="1"/>
</dbReference>
<keyword evidence="2 4" id="KW-1133">Transmembrane helix</keyword>
<evidence type="ECO:0000256" key="3">
    <source>
        <dbReference type="ARBA" id="ARBA00023136"/>
    </source>
</evidence>
<evidence type="ECO:0000256" key="1">
    <source>
        <dbReference type="ARBA" id="ARBA00022692"/>
    </source>
</evidence>
<keyword evidence="3 4" id="KW-0472">Membrane</keyword>
<protein>
    <submittedName>
        <fullName evidence="5">Transporter</fullName>
    </submittedName>
</protein>
<feature type="transmembrane region" description="Helical" evidence="4">
    <location>
        <begin position="297"/>
        <end position="321"/>
    </location>
</feature>
<dbReference type="PANTHER" id="PTHR23531">
    <property type="entry name" value="QUINOLENE RESISTANCE PROTEIN NORA"/>
    <property type="match status" value="1"/>
</dbReference>
<dbReference type="InterPro" id="IPR052714">
    <property type="entry name" value="MFS_Exporter"/>
</dbReference>
<dbReference type="GO" id="GO:0022857">
    <property type="term" value="F:transmembrane transporter activity"/>
    <property type="evidence" value="ECO:0007669"/>
    <property type="project" value="InterPro"/>
</dbReference>
<feature type="transmembrane region" description="Helical" evidence="4">
    <location>
        <begin position="17"/>
        <end position="40"/>
    </location>
</feature>
<evidence type="ECO:0000313" key="5">
    <source>
        <dbReference type="EMBL" id="KGF50973.1"/>
    </source>
</evidence>
<feature type="transmembrane region" description="Helical" evidence="4">
    <location>
        <begin position="177"/>
        <end position="201"/>
    </location>
</feature>
<accession>A0A096AV68</accession>
<evidence type="ECO:0000256" key="2">
    <source>
        <dbReference type="ARBA" id="ARBA00022989"/>
    </source>
</evidence>
<evidence type="ECO:0000256" key="4">
    <source>
        <dbReference type="SAM" id="Phobius"/>
    </source>
</evidence>
<dbReference type="Pfam" id="PF07690">
    <property type="entry name" value="MFS_1"/>
    <property type="match status" value="1"/>
</dbReference>
<dbReference type="AlphaFoldDB" id="A0A096AV68"/>
<feature type="transmembrane region" description="Helical" evidence="4">
    <location>
        <begin position="273"/>
        <end position="291"/>
    </location>
</feature>
<feature type="transmembrane region" description="Helical" evidence="4">
    <location>
        <begin position="222"/>
        <end position="241"/>
    </location>
</feature>
<dbReference type="EMBL" id="JRNS01000239">
    <property type="protein sequence ID" value="KGF50973.1"/>
    <property type="molecule type" value="Genomic_DNA"/>
</dbReference>
<feature type="transmembrane region" description="Helical" evidence="4">
    <location>
        <begin position="52"/>
        <end position="74"/>
    </location>
</feature>
<evidence type="ECO:0000313" key="6">
    <source>
        <dbReference type="Proteomes" id="UP000029578"/>
    </source>
</evidence>
<feature type="transmembrane region" description="Helical" evidence="4">
    <location>
        <begin position="247"/>
        <end position="266"/>
    </location>
</feature>
<dbReference type="Gene3D" id="1.20.1250.20">
    <property type="entry name" value="MFS general substrate transporter like domains"/>
    <property type="match status" value="1"/>
</dbReference>
<gene>
    <name evidence="5" type="ORF">HMPREF0661_04135</name>
</gene>
<name>A0A096AV68_9BACT</name>
<proteinExistence type="predicted"/>
<reference evidence="5 6" key="1">
    <citation type="submission" date="2014-07" db="EMBL/GenBank/DDBJ databases">
        <authorList>
            <person name="McCorrison J."/>
            <person name="Sanka R."/>
            <person name="Torralba M."/>
            <person name="Gillis M."/>
            <person name="Haft D.H."/>
            <person name="Methe B."/>
            <person name="Sutton G."/>
            <person name="Nelson K.E."/>
        </authorList>
    </citation>
    <scope>NUCLEOTIDE SEQUENCE [LARGE SCALE GENOMIC DNA]</scope>
    <source>
        <strain evidence="5 6">DNF00666</strain>
    </source>
</reference>
<feature type="transmembrane region" description="Helical" evidence="4">
    <location>
        <begin position="121"/>
        <end position="140"/>
    </location>
</feature>
<dbReference type="InterPro" id="IPR036259">
    <property type="entry name" value="MFS_trans_sf"/>
</dbReference>
<feature type="transmembrane region" description="Helical" evidence="4">
    <location>
        <begin position="81"/>
        <end position="101"/>
    </location>
</feature>
<sequence>MDTQNIPVHVRLWNKHFWLLAMANLLLVMSSYMLIATIPLRMEVRGYSMLQIALVMGVFFIGIYLFGSLSGYLVQRYRRKNVFNVSTLLLLAVTGVLYYLSILPYNSFDYTLLVGLRFIQGAFYGLSQLVLLSTLIIDTVEAVHRTEANHAATWFGRFALSFGPLAGIMVYQTMNFASVLLLSCICLAVSFIFVNLIRFPFRMPSEDFSRFSCDRFLLKGSHWLFVNVTLITSVVGLLLSIEHSPRFYGMLMVGFIIAILAERFVFADAVLHSEATTGMIVIGIAILLMITRNQESVSYIVPILIGLGVGLIGSRFLLFFIKMSDHCQRGTSQSTFLLAWETGIGVGLVLSYGVFNLEQPLILWIGLGILAVSLILYDTFIHSWYVKHKHR</sequence>
<keyword evidence="1 4" id="KW-0812">Transmembrane</keyword>
<dbReference type="InterPro" id="IPR011701">
    <property type="entry name" value="MFS"/>
</dbReference>
<dbReference type="RefSeq" id="WP_036863414.1">
    <property type="nucleotide sequence ID" value="NZ_JRNS01000239.1"/>
</dbReference>
<organism evidence="5 6">
    <name type="scientific">Prevotella melaninogenica DNF00666</name>
    <dbReference type="NCBI Taxonomy" id="1401073"/>
    <lineage>
        <taxon>Bacteria</taxon>
        <taxon>Pseudomonadati</taxon>
        <taxon>Bacteroidota</taxon>
        <taxon>Bacteroidia</taxon>
        <taxon>Bacteroidales</taxon>
        <taxon>Prevotellaceae</taxon>
        <taxon>Prevotella</taxon>
    </lineage>
</organism>
<comment type="caution">
    <text evidence="5">The sequence shown here is derived from an EMBL/GenBank/DDBJ whole genome shotgun (WGS) entry which is preliminary data.</text>
</comment>